<evidence type="ECO:0000313" key="3">
    <source>
        <dbReference type="Proteomes" id="UP000087171"/>
    </source>
</evidence>
<dbReference type="OrthoDB" id="1621923at2759"/>
<dbReference type="InterPro" id="IPR043502">
    <property type="entry name" value="DNA/RNA_pol_sf"/>
</dbReference>
<dbReference type="Pfam" id="PF00665">
    <property type="entry name" value="rve"/>
    <property type="match status" value="1"/>
</dbReference>
<reference evidence="4" key="1">
    <citation type="submission" date="2025-08" db="UniProtKB">
        <authorList>
            <consortium name="RefSeq"/>
        </authorList>
    </citation>
    <scope>IDENTIFICATION</scope>
    <source>
        <tissue evidence="4">Etiolated seedlings</tissue>
    </source>
</reference>
<dbReference type="InterPro" id="IPR046796">
    <property type="entry name" value="Transposase_32_dom"/>
</dbReference>
<feature type="domain" description="Integrase catalytic" evidence="2">
    <location>
        <begin position="197"/>
        <end position="364"/>
    </location>
</feature>
<dbReference type="InterPro" id="IPR012337">
    <property type="entry name" value="RNaseH-like_sf"/>
</dbReference>
<dbReference type="PANTHER" id="PTHR37984:SF5">
    <property type="entry name" value="PROTEIN NYNRIN-LIKE"/>
    <property type="match status" value="1"/>
</dbReference>
<dbReference type="Pfam" id="PF20167">
    <property type="entry name" value="Transposase_32"/>
    <property type="match status" value="1"/>
</dbReference>
<dbReference type="PANTHER" id="PTHR37984">
    <property type="entry name" value="PROTEIN CBG26694"/>
    <property type="match status" value="1"/>
</dbReference>
<evidence type="ECO:0000313" key="4">
    <source>
        <dbReference type="RefSeq" id="XP_027193495.1"/>
    </source>
</evidence>
<dbReference type="GO" id="GO:0003824">
    <property type="term" value="F:catalytic activity"/>
    <property type="evidence" value="ECO:0007669"/>
    <property type="project" value="UniProtKB-KW"/>
</dbReference>
<proteinExistence type="predicted"/>
<dbReference type="FunFam" id="3.30.70.270:FF:000020">
    <property type="entry name" value="Transposon Tf2-6 polyprotein-like Protein"/>
    <property type="match status" value="1"/>
</dbReference>
<dbReference type="InterPro" id="IPR050951">
    <property type="entry name" value="Retrovirus_Pol_polyprotein"/>
</dbReference>
<gene>
    <name evidence="4" type="primary">LOC113788175</name>
</gene>
<dbReference type="InterPro" id="IPR001584">
    <property type="entry name" value="Integrase_cat-core"/>
</dbReference>
<dbReference type="KEGG" id="cam:113788175"/>
<dbReference type="SUPFAM" id="SSF53098">
    <property type="entry name" value="Ribonuclease H-like"/>
    <property type="match status" value="1"/>
</dbReference>
<accession>A0A3Q7YH74</accession>
<protein>
    <submittedName>
        <fullName evidence="4">Uncharacterized protein LOC113788175</fullName>
    </submittedName>
</protein>
<dbReference type="InterPro" id="IPR041577">
    <property type="entry name" value="RT_RNaseH_2"/>
</dbReference>
<keyword evidence="3" id="KW-1185">Reference proteome</keyword>
<organism evidence="3 4">
    <name type="scientific">Cicer arietinum</name>
    <name type="common">Chickpea</name>
    <name type="synonym">Garbanzo</name>
    <dbReference type="NCBI Taxonomy" id="3827"/>
    <lineage>
        <taxon>Eukaryota</taxon>
        <taxon>Viridiplantae</taxon>
        <taxon>Streptophyta</taxon>
        <taxon>Embryophyta</taxon>
        <taxon>Tracheophyta</taxon>
        <taxon>Spermatophyta</taxon>
        <taxon>Magnoliopsida</taxon>
        <taxon>eudicotyledons</taxon>
        <taxon>Gunneridae</taxon>
        <taxon>Pentapetalae</taxon>
        <taxon>rosids</taxon>
        <taxon>fabids</taxon>
        <taxon>Fabales</taxon>
        <taxon>Fabaceae</taxon>
        <taxon>Papilionoideae</taxon>
        <taxon>50 kb inversion clade</taxon>
        <taxon>NPAAA clade</taxon>
        <taxon>Hologalegina</taxon>
        <taxon>IRL clade</taxon>
        <taxon>Cicereae</taxon>
        <taxon>Cicer</taxon>
    </lineage>
</organism>
<sequence>MVREGIVLGHRISHKGIEVDKAKVEVIEKLPLYQRESIRSFLGHAGFYRRFIKDFSKIAKPLTNILVKDTPFKFNEDCLHAFNNLKNQLITAPIITAPDWSLPFEIMCDASDSAIGTVLGQRKDKMLYVIYYASHVGGTIPSDFTYQQRRKFIHDAKFYVMDEPVLYKRGVDGLLRRCVLEEEKCDRCQRTGNISKRDEMPQNLVLEVEVFDVWGIDFMDPFPSSYNKVYILVAVDYVSKWVEAIATPTNDSKQVITFLKKNIFARFGVPRALISDEGTHFLNRNMEYLLKKYNVRHRVATPYHPQTSGQVEVSNRQLKRILEKTVTASRKDWSTKLDDALWAYRTAFKTSLGMSPYQIVYGKACHLPLELEHRAFWATKYLNFDSGKAGEARILQLHELEEFRNFAYENAKIYKEKTKKWHDKKIKFKEFQEGELVLLFNSRLKLFPGKLKSRWSGPFKVTKVFPHGAVEDRMATQQKTKRTKVATTSSAPQHDAFLFKTRATQEYHAKLPTVNKFGSEKKFQLEDGEFVDIQAMIASRGWEKLTTFITTASKSLAVEFYSNASDLKSDQPFPFDQFVSYMRGKRVPFTPQVINEIFGLPNYNDCRFLAMETQLIRASSQEILCILCRLGTDWVRNRDGSVRKLRSVDLTPIAKAWSTFVHHTLLPCSNVSDITFQKACLILAILKGERINVGMLIAKDIRGTAILDPPTGYFHHASLIGKLSKRTKVATFASSQQTPGGMFYADLFTPHQYTGDHSGTGADDLNEDP</sequence>
<evidence type="ECO:0000256" key="1">
    <source>
        <dbReference type="ARBA" id="ARBA00023268"/>
    </source>
</evidence>
<dbReference type="InterPro" id="IPR043128">
    <property type="entry name" value="Rev_trsase/Diguanyl_cyclase"/>
</dbReference>
<dbReference type="GO" id="GO:0003676">
    <property type="term" value="F:nucleic acid binding"/>
    <property type="evidence" value="ECO:0007669"/>
    <property type="project" value="InterPro"/>
</dbReference>
<keyword evidence="1" id="KW-0511">Multifunctional enzyme</keyword>
<dbReference type="GeneID" id="113788175"/>
<dbReference type="RefSeq" id="XP_027193495.1">
    <property type="nucleotide sequence ID" value="XM_027337694.1"/>
</dbReference>
<dbReference type="Proteomes" id="UP000087171">
    <property type="component" value="Unplaced"/>
</dbReference>
<dbReference type="AlphaFoldDB" id="A0A3Q7YH74"/>
<dbReference type="Gene3D" id="3.30.420.10">
    <property type="entry name" value="Ribonuclease H-like superfamily/Ribonuclease H"/>
    <property type="match status" value="1"/>
</dbReference>
<dbReference type="Gene3D" id="3.30.70.270">
    <property type="match status" value="1"/>
</dbReference>
<evidence type="ECO:0000259" key="2">
    <source>
        <dbReference type="PROSITE" id="PS50994"/>
    </source>
</evidence>
<dbReference type="PROSITE" id="PS50994">
    <property type="entry name" value="INTEGRASE"/>
    <property type="match status" value="1"/>
</dbReference>
<dbReference type="STRING" id="3827.A0A3Q7YH74"/>
<dbReference type="GO" id="GO:0015074">
    <property type="term" value="P:DNA integration"/>
    <property type="evidence" value="ECO:0007669"/>
    <property type="project" value="InterPro"/>
</dbReference>
<dbReference type="InterPro" id="IPR036397">
    <property type="entry name" value="RNaseH_sf"/>
</dbReference>
<name>A0A3Q7YH74_CICAR</name>
<dbReference type="Pfam" id="PF17919">
    <property type="entry name" value="RT_RNaseH_2"/>
    <property type="match status" value="1"/>
</dbReference>
<dbReference type="SUPFAM" id="SSF56672">
    <property type="entry name" value="DNA/RNA polymerases"/>
    <property type="match status" value="1"/>
</dbReference>